<evidence type="ECO:0000256" key="7">
    <source>
        <dbReference type="ARBA" id="ARBA00022833"/>
    </source>
</evidence>
<evidence type="ECO:0000256" key="12">
    <source>
        <dbReference type="SAM" id="MobiDB-lite"/>
    </source>
</evidence>
<dbReference type="OrthoDB" id="427030at2759"/>
<evidence type="ECO:0000256" key="8">
    <source>
        <dbReference type="ARBA" id="ARBA00023015"/>
    </source>
</evidence>
<keyword evidence="6" id="KW-0863">Zinc-finger</keyword>
<dbReference type="PANTHER" id="PTHR15507:SF14">
    <property type="entry name" value="ZINC FINGER PROTEIN 292"/>
    <property type="match status" value="1"/>
</dbReference>
<dbReference type="GO" id="GO:0003677">
    <property type="term" value="F:DNA binding"/>
    <property type="evidence" value="ECO:0007669"/>
    <property type="project" value="UniProtKB-KW"/>
</dbReference>
<keyword evidence="5" id="KW-0677">Repeat</keyword>
<dbReference type="GO" id="GO:0008270">
    <property type="term" value="F:zinc ion binding"/>
    <property type="evidence" value="ECO:0007669"/>
    <property type="project" value="UniProtKB-KW"/>
</dbReference>
<dbReference type="PANTHER" id="PTHR15507">
    <property type="entry name" value="ZINC FINGER PROTEIN RLF"/>
    <property type="match status" value="1"/>
</dbReference>
<evidence type="ECO:0000256" key="1">
    <source>
        <dbReference type="ARBA" id="ARBA00004123"/>
    </source>
</evidence>
<keyword evidence="8" id="KW-0805">Transcription regulation</keyword>
<dbReference type="EMBL" id="CAJRST010018890">
    <property type="protein sequence ID" value="CAG5950309.1"/>
    <property type="molecule type" value="Genomic_DNA"/>
</dbReference>
<comment type="similarity">
    <text evidence="2">Belongs to the krueppel C2H2-type zinc-finger protein family.</text>
</comment>
<keyword evidence="3" id="KW-0597">Phosphoprotein</keyword>
<organism evidence="14 15">
    <name type="scientific">Menidia menidia</name>
    <name type="common">Atlantic silverside</name>
    <dbReference type="NCBI Taxonomy" id="238744"/>
    <lineage>
        <taxon>Eukaryota</taxon>
        <taxon>Metazoa</taxon>
        <taxon>Chordata</taxon>
        <taxon>Craniata</taxon>
        <taxon>Vertebrata</taxon>
        <taxon>Euteleostomi</taxon>
        <taxon>Actinopterygii</taxon>
        <taxon>Neopterygii</taxon>
        <taxon>Teleostei</taxon>
        <taxon>Neoteleostei</taxon>
        <taxon>Acanthomorphata</taxon>
        <taxon>Ovalentaria</taxon>
        <taxon>Atherinomorphae</taxon>
        <taxon>Atheriniformes</taxon>
        <taxon>Atherinopsidae</taxon>
        <taxon>Menidiinae</taxon>
        <taxon>Menidia</taxon>
    </lineage>
</organism>
<feature type="region of interest" description="Disordered" evidence="12">
    <location>
        <begin position="473"/>
        <end position="541"/>
    </location>
</feature>
<comment type="caution">
    <text evidence="14">The sequence shown here is derived from an EMBL/GenBank/DDBJ whole genome shotgun (WGS) entry which is preliminary data.</text>
</comment>
<protein>
    <submittedName>
        <fullName evidence="14">(Atlantic silverside) hypothetical protein</fullName>
    </submittedName>
</protein>
<evidence type="ECO:0000259" key="13">
    <source>
        <dbReference type="Pfam" id="PF25580"/>
    </source>
</evidence>
<evidence type="ECO:0000256" key="11">
    <source>
        <dbReference type="ARBA" id="ARBA00023242"/>
    </source>
</evidence>
<dbReference type="Pfam" id="PF25580">
    <property type="entry name" value="TPR_Rlf"/>
    <property type="match status" value="1"/>
</dbReference>
<feature type="domain" description="Zinc finger protein Rlf/292/654 TPR repeats" evidence="13">
    <location>
        <begin position="249"/>
        <end position="369"/>
    </location>
</feature>
<gene>
    <name evidence="14" type="ORF">MMEN_LOCUS14275</name>
</gene>
<dbReference type="Proteomes" id="UP000677803">
    <property type="component" value="Unassembled WGS sequence"/>
</dbReference>
<accession>A0A8S4B8T1</accession>
<keyword evidence="10" id="KW-0804">Transcription</keyword>
<dbReference type="GO" id="GO:0000981">
    <property type="term" value="F:DNA-binding transcription factor activity, RNA polymerase II-specific"/>
    <property type="evidence" value="ECO:0007669"/>
    <property type="project" value="TreeGrafter"/>
</dbReference>
<dbReference type="AlphaFoldDB" id="A0A8S4B8T1"/>
<evidence type="ECO:0000313" key="14">
    <source>
        <dbReference type="EMBL" id="CAG5950309.1"/>
    </source>
</evidence>
<keyword evidence="11" id="KW-0539">Nucleus</keyword>
<keyword evidence="15" id="KW-1185">Reference proteome</keyword>
<evidence type="ECO:0000256" key="6">
    <source>
        <dbReference type="ARBA" id="ARBA00022771"/>
    </source>
</evidence>
<keyword evidence="4" id="KW-0479">Metal-binding</keyword>
<reference evidence="14" key="1">
    <citation type="submission" date="2021-05" db="EMBL/GenBank/DDBJ databases">
        <authorList>
            <person name="Tigano A."/>
        </authorList>
    </citation>
    <scope>NUCLEOTIDE SEQUENCE</scope>
</reference>
<comment type="subcellular location">
    <subcellularLocation>
        <location evidence="1">Nucleus</location>
    </subcellularLocation>
</comment>
<keyword evidence="9" id="KW-0238">DNA-binding</keyword>
<evidence type="ECO:0000256" key="5">
    <source>
        <dbReference type="ARBA" id="ARBA00022737"/>
    </source>
</evidence>
<evidence type="ECO:0000256" key="4">
    <source>
        <dbReference type="ARBA" id="ARBA00022723"/>
    </source>
</evidence>
<evidence type="ECO:0000313" key="15">
    <source>
        <dbReference type="Proteomes" id="UP000677803"/>
    </source>
</evidence>
<evidence type="ECO:0000256" key="3">
    <source>
        <dbReference type="ARBA" id="ARBA00022553"/>
    </source>
</evidence>
<dbReference type="GO" id="GO:0005634">
    <property type="term" value="C:nucleus"/>
    <property type="evidence" value="ECO:0007669"/>
    <property type="project" value="UniProtKB-SubCell"/>
</dbReference>
<sequence length="675" mass="76307">MGVKMADGEAQHDCFPAGDFSETIRKLSRRLEKLQEVLVIKSVDSPFQSSSEYCHEFCSTLLECAGCWRIEEEPLPVVQVYIVALLSYARASPYLSPQCDSVSLVAERLSLSFVELLLSTKDIPDVLWKELKSSVQVAHSKLLESGITQFSILCSLSQYDGIWTNRILQGLLTNADLQTKQVEEFLVLEGRVLLQMRVKQLMKENQFVKAAFLAKTCADYSAFQGKGTFKQMYLVSLCKTSEQNRLMAELSKEDCHDAIDMICNLESDGDDSGAFGLCSAFLTRQLLQGDAYCAWELTLLWSKLLRRLEPSEQIFLDRCHQMSLLSTSAYHILFLIKVIQSEIDQNGLQMCIEMCIRALQIKPDDGKTKATWSFDPEFWDWKTLKRHCLELMGEEASIVSSIDSLNDAEKQEEGCTTFTIQHNLILHYRAVHQSAFSALEVNKELNTSEGLDQMMDHEEQQPEFPQIFEFRSDDSKSDYTSDASDNDMAAPSCLGGGRGEKSQPVLRRRGPAGASGLLFDKKLPNDGSSNSSVPLKRKRGRPRKLIEKIVKRKKTLHVTKTEIVYGREAESQSSFSTHTEQCASFKPMGFEMSFLKFLEQSSEYNVTRTVTRPEKGEIRAGPGTRASCVKFSNRQNLKSLSNVRIKLDAAFSEMSHPMLRQLQDMRPAVILEQFD</sequence>
<evidence type="ECO:0000256" key="9">
    <source>
        <dbReference type="ARBA" id="ARBA00023125"/>
    </source>
</evidence>
<evidence type="ECO:0000256" key="10">
    <source>
        <dbReference type="ARBA" id="ARBA00023163"/>
    </source>
</evidence>
<dbReference type="InterPro" id="IPR052251">
    <property type="entry name" value="GH-ZnFinger_Regulators"/>
</dbReference>
<evidence type="ECO:0000256" key="2">
    <source>
        <dbReference type="ARBA" id="ARBA00006991"/>
    </source>
</evidence>
<dbReference type="InterPro" id="IPR057986">
    <property type="entry name" value="TPR_Rlf/292/654"/>
</dbReference>
<proteinExistence type="inferred from homology"/>
<name>A0A8S4B8T1_9TELE</name>
<keyword evidence="7" id="KW-0862">Zinc</keyword>